<dbReference type="InterPro" id="IPR022183">
    <property type="entry name" value="DUF3710"/>
</dbReference>
<dbReference type="EMBL" id="LR134377">
    <property type="protein sequence ID" value="VEH08644.1"/>
    <property type="molecule type" value="Genomic_DNA"/>
</dbReference>
<gene>
    <name evidence="3" type="ORF">NCTC949_01766</name>
    <name evidence="2" type="ORF">UL82_06005</name>
</gene>
<dbReference type="RefSeq" id="WP_046439616.1">
    <property type="nucleotide sequence ID" value="NZ_CP011312.1"/>
</dbReference>
<reference evidence="3 5" key="2">
    <citation type="submission" date="2018-12" db="EMBL/GenBank/DDBJ databases">
        <authorList>
            <consortium name="Pathogen Informatics"/>
        </authorList>
    </citation>
    <scope>NUCLEOTIDE SEQUENCE [LARGE SCALE GENOMIC DNA]</scope>
    <source>
        <strain evidence="3 5">NCTC949</strain>
    </source>
</reference>
<dbReference type="Pfam" id="PF12502">
    <property type="entry name" value="DUF3710"/>
    <property type="match status" value="1"/>
</dbReference>
<evidence type="ECO:0000313" key="5">
    <source>
        <dbReference type="Proteomes" id="UP000271380"/>
    </source>
</evidence>
<dbReference type="HOGENOM" id="CLU_069776_0_0_11"/>
<dbReference type="Proteomes" id="UP000271380">
    <property type="component" value="Chromosome"/>
</dbReference>
<protein>
    <submittedName>
        <fullName evidence="3">Protein of uncharacterized function (DUF3710)</fullName>
    </submittedName>
</protein>
<feature type="region of interest" description="Disordered" evidence="1">
    <location>
        <begin position="1"/>
        <end position="37"/>
    </location>
</feature>
<evidence type="ECO:0000313" key="4">
    <source>
        <dbReference type="Proteomes" id="UP000033457"/>
    </source>
</evidence>
<reference evidence="2 4" key="1">
    <citation type="journal article" date="2015" name="Genome Announc.">
        <title>Complete Genome Sequence of Corynebacterium kutscheri DSM 20755, a Corynebacterial Type Strain with Remarkably Low G+C Content of Chromosomal DNA.</title>
        <authorList>
            <person name="Ruckert C."/>
            <person name="Albersmeier A."/>
            <person name="Winkler A."/>
            <person name="Tauch A."/>
        </authorList>
    </citation>
    <scope>NUCLEOTIDE SEQUENCE [LARGE SCALE GENOMIC DNA]</scope>
    <source>
        <strain evidence="2 4">DSM 20755</strain>
    </source>
</reference>
<dbReference type="AlphaFoldDB" id="A0A0F6QZW3"/>
<sequence length="239" mass="25843">MAKWPFGRNKKETPVESTESVSDAVDTQDTQQVEESDTAVVHDATEHGPFDGDSVDITTFDFSDFSLGVLNLGSLQIPLPKNSEVQVEMGAQGPKMLHILTPFGRITPVAFAAPQSAGQWREATKEIAESMRNDGLTVHIDSGPWGREVIGSTDDGGGIVRIIGVDGPRWMLRMTVAAPIATAEQMAQIAREVIARTFVYRGNEPILAGSPLPVTLPGPLAEQVRIEAEKRAQAEQNNQ</sequence>
<dbReference type="Proteomes" id="UP000033457">
    <property type="component" value="Chromosome"/>
</dbReference>
<keyword evidence="4" id="KW-1185">Reference proteome</keyword>
<feature type="compositionally biased region" description="Polar residues" evidence="1">
    <location>
        <begin position="15"/>
        <end position="31"/>
    </location>
</feature>
<organism evidence="2 4">
    <name type="scientific">Corynebacterium kutscheri</name>
    <dbReference type="NCBI Taxonomy" id="35755"/>
    <lineage>
        <taxon>Bacteria</taxon>
        <taxon>Bacillati</taxon>
        <taxon>Actinomycetota</taxon>
        <taxon>Actinomycetes</taxon>
        <taxon>Mycobacteriales</taxon>
        <taxon>Corynebacteriaceae</taxon>
        <taxon>Corynebacterium</taxon>
    </lineage>
</organism>
<dbReference type="KEGG" id="cku:UL82_06005"/>
<evidence type="ECO:0000313" key="3">
    <source>
        <dbReference type="EMBL" id="VEH08644.1"/>
    </source>
</evidence>
<accession>A0A0F6QZW3</accession>
<evidence type="ECO:0000313" key="2">
    <source>
        <dbReference type="EMBL" id="AKE41367.1"/>
    </source>
</evidence>
<proteinExistence type="predicted"/>
<dbReference type="OrthoDB" id="8480367at2"/>
<name>A0A0F6QZW3_9CORY</name>
<dbReference type="STRING" id="35755.UL82_06005"/>
<dbReference type="EMBL" id="CP011312">
    <property type="protein sequence ID" value="AKE41367.1"/>
    <property type="molecule type" value="Genomic_DNA"/>
</dbReference>
<evidence type="ECO:0000256" key="1">
    <source>
        <dbReference type="SAM" id="MobiDB-lite"/>
    </source>
</evidence>